<feature type="domain" description="UmuC" evidence="6">
    <location>
        <begin position="4"/>
        <end position="148"/>
    </location>
</feature>
<dbReference type="InterPro" id="IPR043502">
    <property type="entry name" value="DNA/RNA_pol_sf"/>
</dbReference>
<accession>A0ABQ5ZU63</accession>
<dbReference type="InterPro" id="IPR001126">
    <property type="entry name" value="UmuC"/>
</dbReference>
<gene>
    <name evidence="7" type="ORF">GCM10007878_02330</name>
</gene>
<sequence length="324" mass="36623">MPVFALVDCNNFYVSCEKLFRPDLKHTPVVVLSNNDGCVVARSKEAKALGIKMGVPVFKIRHEIERHGIVTFSSNYSFYADMSQRVMSILEGLAPRVEVYSIDEAFLDLADADSHMIRKRFSVVVEKTVRELNGIACLGLEETPAIKKEIVCSRSFGERITDFHAMREAISEYATRGAEKLRGEGRIAKQLTVFIRTSPFNNQEPQYSNAATLEMITPTDDTRSLIEAAHRGLETIWKEGFRYAKGGILLSDFYDPNCYQPELFDDVKDKPKSKELMQALDHINQKGLGKIFFAAQGIQKGWSMKRGYLSPAYTTRWSDIPKVS</sequence>
<comment type="similarity">
    <text evidence="1">Belongs to the DNA polymerase type-Y family.</text>
</comment>
<evidence type="ECO:0000313" key="8">
    <source>
        <dbReference type="Proteomes" id="UP001156682"/>
    </source>
</evidence>
<dbReference type="PANTHER" id="PTHR11076">
    <property type="entry name" value="DNA REPAIR POLYMERASE UMUC / TRANSFERASE FAMILY MEMBER"/>
    <property type="match status" value="1"/>
</dbReference>
<keyword evidence="5" id="KW-0742">SOS response</keyword>
<evidence type="ECO:0000313" key="7">
    <source>
        <dbReference type="EMBL" id="GLR62798.1"/>
    </source>
</evidence>
<dbReference type="PANTHER" id="PTHR11076:SF34">
    <property type="entry name" value="PROTEIN UMUC"/>
    <property type="match status" value="1"/>
</dbReference>
<comment type="caution">
    <text evidence="7">The sequence shown here is derived from an EMBL/GenBank/DDBJ whole genome shotgun (WGS) entry which is preliminary data.</text>
</comment>
<dbReference type="Pfam" id="PF13438">
    <property type="entry name" value="DUF4113"/>
    <property type="match status" value="1"/>
</dbReference>
<dbReference type="PROSITE" id="PS50173">
    <property type="entry name" value="UMUC"/>
    <property type="match status" value="1"/>
</dbReference>
<dbReference type="InterPro" id="IPR050116">
    <property type="entry name" value="DNA_polymerase-Y"/>
</dbReference>
<dbReference type="CDD" id="cd01700">
    <property type="entry name" value="PolY_Pol_V_umuC"/>
    <property type="match status" value="1"/>
</dbReference>
<dbReference type="Proteomes" id="UP001156682">
    <property type="component" value="Unassembled WGS sequence"/>
</dbReference>
<evidence type="ECO:0000259" key="6">
    <source>
        <dbReference type="PROSITE" id="PS50173"/>
    </source>
</evidence>
<dbReference type="Gene3D" id="3.40.1170.60">
    <property type="match status" value="1"/>
</dbReference>
<keyword evidence="3" id="KW-0741">SOS mutagenesis</keyword>
<keyword evidence="4" id="KW-0234">DNA repair</keyword>
<dbReference type="SUPFAM" id="SSF100879">
    <property type="entry name" value="Lesion bypass DNA polymerase (Y-family), little finger domain"/>
    <property type="match status" value="1"/>
</dbReference>
<evidence type="ECO:0000256" key="5">
    <source>
        <dbReference type="ARBA" id="ARBA00023236"/>
    </source>
</evidence>
<dbReference type="InterPro" id="IPR043128">
    <property type="entry name" value="Rev_trsase/Diguanyl_cyclase"/>
</dbReference>
<evidence type="ECO:0000256" key="4">
    <source>
        <dbReference type="ARBA" id="ARBA00023204"/>
    </source>
</evidence>
<organism evidence="7 8">
    <name type="scientific">Marinospirillum insulare</name>
    <dbReference type="NCBI Taxonomy" id="217169"/>
    <lineage>
        <taxon>Bacteria</taxon>
        <taxon>Pseudomonadati</taxon>
        <taxon>Pseudomonadota</taxon>
        <taxon>Gammaproteobacteria</taxon>
        <taxon>Oceanospirillales</taxon>
        <taxon>Oceanospirillaceae</taxon>
        <taxon>Marinospirillum</taxon>
    </lineage>
</organism>
<dbReference type="EMBL" id="BSOR01000005">
    <property type="protein sequence ID" value="GLR62798.1"/>
    <property type="molecule type" value="Genomic_DNA"/>
</dbReference>
<dbReference type="Gene3D" id="3.30.1490.100">
    <property type="entry name" value="DNA polymerase, Y-family, little finger domain"/>
    <property type="match status" value="1"/>
</dbReference>
<dbReference type="Gene3D" id="3.30.70.270">
    <property type="match status" value="1"/>
</dbReference>
<proteinExistence type="inferred from homology"/>
<keyword evidence="8" id="KW-1185">Reference proteome</keyword>
<evidence type="ECO:0000256" key="3">
    <source>
        <dbReference type="ARBA" id="ARBA00023199"/>
    </source>
</evidence>
<dbReference type="Pfam" id="PF00817">
    <property type="entry name" value="IMS"/>
    <property type="match status" value="1"/>
</dbReference>
<evidence type="ECO:0000256" key="2">
    <source>
        <dbReference type="ARBA" id="ARBA00022763"/>
    </source>
</evidence>
<evidence type="ECO:0000256" key="1">
    <source>
        <dbReference type="ARBA" id="ARBA00010945"/>
    </source>
</evidence>
<keyword evidence="2" id="KW-0227">DNA damage</keyword>
<dbReference type="InterPro" id="IPR036775">
    <property type="entry name" value="DNA_pol_Y-fam_lit_finger_sf"/>
</dbReference>
<dbReference type="Pfam" id="PF11799">
    <property type="entry name" value="IMS_C"/>
    <property type="match status" value="1"/>
</dbReference>
<dbReference type="RefSeq" id="WP_051610488.1">
    <property type="nucleotide sequence ID" value="NZ_BSOR01000005.1"/>
</dbReference>
<reference evidence="8" key="1">
    <citation type="journal article" date="2019" name="Int. J. Syst. Evol. Microbiol.">
        <title>The Global Catalogue of Microorganisms (GCM) 10K type strain sequencing project: providing services to taxonomists for standard genome sequencing and annotation.</title>
        <authorList>
            <consortium name="The Broad Institute Genomics Platform"/>
            <consortium name="The Broad Institute Genome Sequencing Center for Infectious Disease"/>
            <person name="Wu L."/>
            <person name="Ma J."/>
        </authorList>
    </citation>
    <scope>NUCLEOTIDE SEQUENCE [LARGE SCALE GENOMIC DNA]</scope>
    <source>
        <strain evidence="8">NBRC 100033</strain>
    </source>
</reference>
<dbReference type="InterPro" id="IPR025188">
    <property type="entry name" value="DUF4113"/>
</dbReference>
<protein>
    <recommendedName>
        <fullName evidence="6">UmuC domain-containing protein</fullName>
    </recommendedName>
</protein>
<name>A0ABQ5ZU63_9GAMM</name>
<dbReference type="InterPro" id="IPR017961">
    <property type="entry name" value="DNA_pol_Y-fam_little_finger"/>
</dbReference>
<dbReference type="SUPFAM" id="SSF56672">
    <property type="entry name" value="DNA/RNA polymerases"/>
    <property type="match status" value="1"/>
</dbReference>